<evidence type="ECO:0000256" key="1">
    <source>
        <dbReference type="SAM" id="Coils"/>
    </source>
</evidence>
<evidence type="ECO:0000313" key="2">
    <source>
        <dbReference type="EMBL" id="CAH9090620.1"/>
    </source>
</evidence>
<keyword evidence="1" id="KW-0175">Coiled coil</keyword>
<feature type="coiled-coil region" evidence="1">
    <location>
        <begin position="88"/>
        <end position="146"/>
    </location>
</feature>
<feature type="coiled-coil region" evidence="1">
    <location>
        <begin position="28"/>
        <end position="62"/>
    </location>
</feature>
<keyword evidence="3" id="KW-1185">Reference proteome</keyword>
<sequence length="333" mass="38739">MPESEFEMEKENLSVLVPHGLNYDDGMNFALEKELEMTRAKLMASEQEVTKLKANLSEVISENAHRLRHLQTQASEQRLELSNSSSTISFLEKELDMTKRELERSEEENYMLKAQLDSVKSHAWKLERSEEENYKLKAQLDSVKSHALELEEKYSSDIRKVYSEKEKLQSDISSLFEKLTLIQVKKEELEMGNKALEEELILCKVEDVCLQADRKCLENELDALKLNLDTLMTERCEMNTALSSRNGQIQELQSTCSDLNAVIDELRLRVKELEGEVDKQIGVISEREEEKRGVIRQLCFSLEHYRNEYQELLREASVEKKRGNDHCSFMCFP</sequence>
<gene>
    <name evidence="2" type="ORF">CEPIT_LOCUS11367</name>
</gene>
<name>A0AAV0D5F5_9ASTE</name>
<organism evidence="2 3">
    <name type="scientific">Cuscuta epithymum</name>
    <dbReference type="NCBI Taxonomy" id="186058"/>
    <lineage>
        <taxon>Eukaryota</taxon>
        <taxon>Viridiplantae</taxon>
        <taxon>Streptophyta</taxon>
        <taxon>Embryophyta</taxon>
        <taxon>Tracheophyta</taxon>
        <taxon>Spermatophyta</taxon>
        <taxon>Magnoliopsida</taxon>
        <taxon>eudicotyledons</taxon>
        <taxon>Gunneridae</taxon>
        <taxon>Pentapetalae</taxon>
        <taxon>asterids</taxon>
        <taxon>lamiids</taxon>
        <taxon>Solanales</taxon>
        <taxon>Convolvulaceae</taxon>
        <taxon>Cuscuteae</taxon>
        <taxon>Cuscuta</taxon>
        <taxon>Cuscuta subgen. Cuscuta</taxon>
    </lineage>
</organism>
<proteinExistence type="predicted"/>
<comment type="caution">
    <text evidence="2">The sequence shown here is derived from an EMBL/GenBank/DDBJ whole genome shotgun (WGS) entry which is preliminary data.</text>
</comment>
<dbReference type="Gene3D" id="1.10.287.1490">
    <property type="match status" value="1"/>
</dbReference>
<evidence type="ECO:0000313" key="3">
    <source>
        <dbReference type="Proteomes" id="UP001152523"/>
    </source>
</evidence>
<accession>A0AAV0D5F5</accession>
<feature type="coiled-coil region" evidence="1">
    <location>
        <begin position="179"/>
        <end position="322"/>
    </location>
</feature>
<dbReference type="Proteomes" id="UP001152523">
    <property type="component" value="Unassembled WGS sequence"/>
</dbReference>
<dbReference type="AlphaFoldDB" id="A0AAV0D5F5"/>
<reference evidence="2" key="1">
    <citation type="submission" date="2022-07" db="EMBL/GenBank/DDBJ databases">
        <authorList>
            <person name="Macas J."/>
            <person name="Novak P."/>
            <person name="Neumann P."/>
        </authorList>
    </citation>
    <scope>NUCLEOTIDE SEQUENCE</scope>
</reference>
<protein>
    <submittedName>
        <fullName evidence="2">Uncharacterized protein</fullName>
    </submittedName>
</protein>
<dbReference type="EMBL" id="CAMAPF010000065">
    <property type="protein sequence ID" value="CAH9090620.1"/>
    <property type="molecule type" value="Genomic_DNA"/>
</dbReference>